<dbReference type="AlphaFoldDB" id="A0A0C3BJW2"/>
<keyword evidence="3" id="KW-1185">Reference proteome</keyword>
<organism evidence="2 3">
    <name type="scientific">Piloderma croceum (strain F 1598)</name>
    <dbReference type="NCBI Taxonomy" id="765440"/>
    <lineage>
        <taxon>Eukaryota</taxon>
        <taxon>Fungi</taxon>
        <taxon>Dikarya</taxon>
        <taxon>Basidiomycota</taxon>
        <taxon>Agaricomycotina</taxon>
        <taxon>Agaricomycetes</taxon>
        <taxon>Agaricomycetidae</taxon>
        <taxon>Atheliales</taxon>
        <taxon>Atheliaceae</taxon>
        <taxon>Piloderma</taxon>
    </lineage>
</organism>
<dbReference type="Proteomes" id="UP000054166">
    <property type="component" value="Unassembled WGS sequence"/>
</dbReference>
<protein>
    <submittedName>
        <fullName evidence="2">Uncharacterized protein</fullName>
    </submittedName>
</protein>
<evidence type="ECO:0000256" key="1">
    <source>
        <dbReference type="SAM" id="MobiDB-lite"/>
    </source>
</evidence>
<proteinExistence type="predicted"/>
<feature type="region of interest" description="Disordered" evidence="1">
    <location>
        <begin position="1"/>
        <end position="81"/>
    </location>
</feature>
<evidence type="ECO:0000313" key="3">
    <source>
        <dbReference type="Proteomes" id="UP000054166"/>
    </source>
</evidence>
<accession>A0A0C3BJW2</accession>
<dbReference type="HOGENOM" id="CLU_1723078_0_0_1"/>
<sequence length="152" mass="16063">MSNPKTPSSQRTRSDAKTPLTPSIVNRASISSVKRSKSHSKLADTSNPFVSKSRPVSPVKRATPGALAVSDSLSRQASGGVIRKGGVESRLDVVTRDYVPPHKPDLKRSRSTPAVVRSLPQHTQLSTHSLSSAIASLLTNATVSSPTATNKT</sequence>
<reference evidence="2 3" key="1">
    <citation type="submission" date="2014-04" db="EMBL/GenBank/DDBJ databases">
        <authorList>
            <consortium name="DOE Joint Genome Institute"/>
            <person name="Kuo A."/>
            <person name="Tarkka M."/>
            <person name="Buscot F."/>
            <person name="Kohler A."/>
            <person name="Nagy L.G."/>
            <person name="Floudas D."/>
            <person name="Copeland A."/>
            <person name="Barry K.W."/>
            <person name="Cichocki N."/>
            <person name="Veneault-Fourrey C."/>
            <person name="LaButti K."/>
            <person name="Lindquist E.A."/>
            <person name="Lipzen A."/>
            <person name="Lundell T."/>
            <person name="Morin E."/>
            <person name="Murat C."/>
            <person name="Sun H."/>
            <person name="Tunlid A."/>
            <person name="Henrissat B."/>
            <person name="Grigoriev I.V."/>
            <person name="Hibbett D.S."/>
            <person name="Martin F."/>
            <person name="Nordberg H.P."/>
            <person name="Cantor M.N."/>
            <person name="Hua S.X."/>
        </authorList>
    </citation>
    <scope>NUCLEOTIDE SEQUENCE [LARGE SCALE GENOMIC DNA]</scope>
    <source>
        <strain evidence="2 3">F 1598</strain>
    </source>
</reference>
<feature type="compositionally biased region" description="Polar residues" evidence="1">
    <location>
        <begin position="1"/>
        <end position="11"/>
    </location>
</feature>
<dbReference type="EMBL" id="KN833023">
    <property type="protein sequence ID" value="KIM77617.1"/>
    <property type="molecule type" value="Genomic_DNA"/>
</dbReference>
<name>A0A0C3BJW2_PILCF</name>
<dbReference type="STRING" id="765440.A0A0C3BJW2"/>
<gene>
    <name evidence="2" type="ORF">PILCRDRAFT_825205</name>
</gene>
<dbReference type="OrthoDB" id="10497071at2759"/>
<evidence type="ECO:0000313" key="2">
    <source>
        <dbReference type="EMBL" id="KIM77617.1"/>
    </source>
</evidence>
<reference evidence="3" key="2">
    <citation type="submission" date="2015-01" db="EMBL/GenBank/DDBJ databases">
        <title>Evolutionary Origins and Diversification of the Mycorrhizal Mutualists.</title>
        <authorList>
            <consortium name="DOE Joint Genome Institute"/>
            <consortium name="Mycorrhizal Genomics Consortium"/>
            <person name="Kohler A."/>
            <person name="Kuo A."/>
            <person name="Nagy L.G."/>
            <person name="Floudas D."/>
            <person name="Copeland A."/>
            <person name="Barry K.W."/>
            <person name="Cichocki N."/>
            <person name="Veneault-Fourrey C."/>
            <person name="LaButti K."/>
            <person name="Lindquist E.A."/>
            <person name="Lipzen A."/>
            <person name="Lundell T."/>
            <person name="Morin E."/>
            <person name="Murat C."/>
            <person name="Riley R."/>
            <person name="Ohm R."/>
            <person name="Sun H."/>
            <person name="Tunlid A."/>
            <person name="Henrissat B."/>
            <person name="Grigoriev I.V."/>
            <person name="Hibbett D.S."/>
            <person name="Martin F."/>
        </authorList>
    </citation>
    <scope>NUCLEOTIDE SEQUENCE [LARGE SCALE GENOMIC DNA]</scope>
    <source>
        <strain evidence="3">F 1598</strain>
    </source>
</reference>
<dbReference type="InParanoid" id="A0A0C3BJW2"/>